<keyword evidence="8" id="KW-0675">Receptor</keyword>
<evidence type="ECO:0000313" key="14">
    <source>
        <dbReference type="Proteomes" id="UP000050795"/>
    </source>
</evidence>
<evidence type="ECO:0000256" key="6">
    <source>
        <dbReference type="ARBA" id="ARBA00023040"/>
    </source>
</evidence>
<dbReference type="CDD" id="cd15293">
    <property type="entry name" value="7tmC_GPR158-like"/>
    <property type="match status" value="1"/>
</dbReference>
<keyword evidence="14" id="KW-1185">Reference proteome</keyword>
<feature type="region of interest" description="Disordered" evidence="11">
    <location>
        <begin position="589"/>
        <end position="611"/>
    </location>
</feature>
<feature type="region of interest" description="Disordered" evidence="11">
    <location>
        <begin position="939"/>
        <end position="995"/>
    </location>
</feature>
<feature type="transmembrane region" description="Helical" evidence="12">
    <location>
        <begin position="473"/>
        <end position="491"/>
    </location>
</feature>
<keyword evidence="10" id="KW-0807">Transducer</keyword>
<feature type="transmembrane region" description="Helical" evidence="12">
    <location>
        <begin position="512"/>
        <end position="533"/>
    </location>
</feature>
<evidence type="ECO:0000256" key="9">
    <source>
        <dbReference type="ARBA" id="ARBA00023180"/>
    </source>
</evidence>
<protein>
    <recommendedName>
        <fullName evidence="13">G-protein coupled receptors family 3 profile domain-containing protein</fullName>
    </recommendedName>
</protein>
<sequence>MNIVRNNQLAFRQKPYSSIFIVYSLVYCFIITALPSSTPTTSTSSLVIHEEKLLRQFVSFIQSTSHNSNACSLNLRKSNTLSNTINLNETFHPIFHSVITQKSLTKNFLHDIYKCIEIVRTFNRWYYQSTSENSITLPSVQHSKAKLEEYLTNLLHLSRPVRIHNAESLIMRNLNLKPVNNATTSRHDQTAFLTYNHSNLLGIGYCRNDLLKAYVNNYTSTPISNSNAYPVHLNEICSQFRTSIQAFNNHEDTISFSDFQYGKFSSFWAPVKCDTNSFMPIVLRYFIYNTEMSLFFEFDIKDFVIDQCALDMNRCRATTRCVYKRYYSSPFNMDNYNCECAPGYYIDNIENGYSAPLIDAKIQEALASNEADPPRFYCRPCPPGCSECKANKLCSAQFDYNLLRAIPLAFQSFCITICLLFGMAMFKIRRARVVKSANLVLMEIMLVGAILLYSTIVVMYFPVTDISCLILPWFREVGFSVMYGVLIVKIYRVLSGFQSRKAHRVHVRDKDILKYLGLFIIITFTYMIAWTAINLDYISSSPWVGEDHTVIKSMKPLSPSSTSAVSMKQEGFIKVPKQNNRSHFEELHSNNWDASNNNNNGNDNNRNGSLQNPAYLDNSDDSIDIITFEVCRAMSWDVVVELAEFIILAISIHYCRLVRTAPTEYNETQYISVALIIEMTVSGLLHLLRHFIWYSVHPDYIFLLYFARSHITITVNLLLIFVPKVTFLCRSSKSLYNTSRSRGSPGAVFSTDPHLATAGKLNLVSNGDLDIADVNLADMDPEVIRRELKRLYTQIELYKTKAMRKDNPHISKRRGGRKQRRFSLQPFHKRHHGQTSSVLSGNVPLVGIQSDTGCCCNECQSSKFTIRLCPHHCSRHTSGASRTGCSATSGTGGGGGGSGGGSINRGNYSTVLHDEEISKLSEESTNSADDHSSLGNLLQAQQQQQPTHTQSSQQLPQSKLSSSVDVKHNDKETTAVDYSGSDTKPSKSKSSGKTR</sequence>
<feature type="region of interest" description="Disordered" evidence="11">
    <location>
        <begin position="877"/>
        <end position="907"/>
    </location>
</feature>
<evidence type="ECO:0000259" key="13">
    <source>
        <dbReference type="PROSITE" id="PS50259"/>
    </source>
</evidence>
<name>A0AA85JQF7_TRIRE</name>
<keyword evidence="7 12" id="KW-0472">Membrane</keyword>
<dbReference type="GO" id="GO:0004930">
    <property type="term" value="F:G protein-coupled receptor activity"/>
    <property type="evidence" value="ECO:0007669"/>
    <property type="project" value="UniProtKB-KW"/>
</dbReference>
<evidence type="ECO:0000256" key="2">
    <source>
        <dbReference type="ARBA" id="ARBA00007242"/>
    </source>
</evidence>
<accession>A0AA85JQF7</accession>
<dbReference type="WBParaSite" id="TREG1_36230.2">
    <property type="protein sequence ID" value="TREG1_36230.2"/>
    <property type="gene ID" value="TREG1_36230"/>
</dbReference>
<dbReference type="Proteomes" id="UP000050795">
    <property type="component" value="Unassembled WGS sequence"/>
</dbReference>
<keyword evidence="6" id="KW-0297">G-protein coupled receptor</keyword>
<dbReference type="Pfam" id="PF00003">
    <property type="entry name" value="7tm_3"/>
    <property type="match status" value="1"/>
</dbReference>
<dbReference type="GO" id="GO:0005886">
    <property type="term" value="C:plasma membrane"/>
    <property type="evidence" value="ECO:0007669"/>
    <property type="project" value="UniProtKB-SubCell"/>
</dbReference>
<feature type="domain" description="G-protein coupled receptors family 3 profile" evidence="13">
    <location>
        <begin position="403"/>
        <end position="728"/>
    </location>
</feature>
<keyword evidence="3" id="KW-1003">Cell membrane</keyword>
<feature type="compositionally biased region" description="Gly residues" evidence="11">
    <location>
        <begin position="890"/>
        <end position="903"/>
    </location>
</feature>
<feature type="transmembrane region" description="Helical" evidence="12">
    <location>
        <begin position="438"/>
        <end position="461"/>
    </location>
</feature>
<feature type="compositionally biased region" description="Basic and acidic residues" evidence="11">
    <location>
        <begin position="965"/>
        <end position="974"/>
    </location>
</feature>
<reference evidence="15 16" key="2">
    <citation type="submission" date="2023-11" db="UniProtKB">
        <authorList>
            <consortium name="WormBaseParasite"/>
        </authorList>
    </citation>
    <scope>IDENTIFICATION</scope>
</reference>
<evidence type="ECO:0000256" key="4">
    <source>
        <dbReference type="ARBA" id="ARBA00022692"/>
    </source>
</evidence>
<evidence type="ECO:0000256" key="3">
    <source>
        <dbReference type="ARBA" id="ARBA00022475"/>
    </source>
</evidence>
<proteinExistence type="inferred from homology"/>
<feature type="compositionally biased region" description="Low complexity" evidence="11">
    <location>
        <begin position="877"/>
        <end position="889"/>
    </location>
</feature>
<comment type="subcellular location">
    <subcellularLocation>
        <location evidence="1">Cell membrane</location>
        <topology evidence="1">Multi-pass membrane protein</topology>
    </subcellularLocation>
</comment>
<feature type="transmembrane region" description="Helical" evidence="12">
    <location>
        <begin position="402"/>
        <end position="426"/>
    </location>
</feature>
<dbReference type="WBParaSite" id="TREG1_36230.1">
    <property type="protein sequence ID" value="TREG1_36230.1"/>
    <property type="gene ID" value="TREG1_36230"/>
</dbReference>
<dbReference type="PANTHER" id="PTHR32546">
    <property type="entry name" value="G-PROTEIN COUPLED RECEPTOR 158-RELATED"/>
    <property type="match status" value="1"/>
</dbReference>
<feature type="transmembrane region" description="Helical" evidence="12">
    <location>
        <begin position="16"/>
        <end position="34"/>
    </location>
</feature>
<keyword evidence="5 12" id="KW-1133">Transmembrane helix</keyword>
<evidence type="ECO:0000313" key="15">
    <source>
        <dbReference type="WBParaSite" id="TREG1_36230.1"/>
    </source>
</evidence>
<feature type="compositionally biased region" description="Basic residues" evidence="11">
    <location>
        <begin position="986"/>
        <end position="995"/>
    </location>
</feature>
<feature type="transmembrane region" description="Helical" evidence="12">
    <location>
        <begin position="670"/>
        <end position="688"/>
    </location>
</feature>
<dbReference type="InterPro" id="IPR017978">
    <property type="entry name" value="GPCR_3_C"/>
</dbReference>
<dbReference type="AlphaFoldDB" id="A0AA85JQF7"/>
<evidence type="ECO:0000256" key="1">
    <source>
        <dbReference type="ARBA" id="ARBA00004651"/>
    </source>
</evidence>
<evidence type="ECO:0000256" key="5">
    <source>
        <dbReference type="ARBA" id="ARBA00022989"/>
    </source>
</evidence>
<feature type="transmembrane region" description="Helical" evidence="12">
    <location>
        <begin position="700"/>
        <end position="722"/>
    </location>
</feature>
<feature type="compositionally biased region" description="Low complexity" evidence="11">
    <location>
        <begin position="590"/>
        <end position="611"/>
    </location>
</feature>
<dbReference type="InterPro" id="IPR043458">
    <property type="entry name" value="GPR158/179"/>
</dbReference>
<reference evidence="14" key="1">
    <citation type="submission" date="2022-06" db="EMBL/GenBank/DDBJ databases">
        <authorList>
            <person name="Berger JAMES D."/>
            <person name="Berger JAMES D."/>
        </authorList>
    </citation>
    <scope>NUCLEOTIDE SEQUENCE [LARGE SCALE GENOMIC DNA]</scope>
</reference>
<keyword evidence="4 12" id="KW-0812">Transmembrane</keyword>
<comment type="similarity">
    <text evidence="2">Belongs to the G-protein coupled receptor 3 family.</text>
</comment>
<feature type="compositionally biased region" description="Low complexity" evidence="11">
    <location>
        <begin position="939"/>
        <end position="963"/>
    </location>
</feature>
<keyword evidence="9" id="KW-0325">Glycoprotein</keyword>
<evidence type="ECO:0000256" key="7">
    <source>
        <dbReference type="ARBA" id="ARBA00023136"/>
    </source>
</evidence>
<organism evidence="14 15">
    <name type="scientific">Trichobilharzia regenti</name>
    <name type="common">Nasal bird schistosome</name>
    <dbReference type="NCBI Taxonomy" id="157069"/>
    <lineage>
        <taxon>Eukaryota</taxon>
        <taxon>Metazoa</taxon>
        <taxon>Spiralia</taxon>
        <taxon>Lophotrochozoa</taxon>
        <taxon>Platyhelminthes</taxon>
        <taxon>Trematoda</taxon>
        <taxon>Digenea</taxon>
        <taxon>Strigeidida</taxon>
        <taxon>Schistosomatoidea</taxon>
        <taxon>Schistosomatidae</taxon>
        <taxon>Trichobilharzia</taxon>
    </lineage>
</organism>
<dbReference type="PANTHER" id="PTHR32546:SF26">
    <property type="entry name" value="SMOG, ISOFORM D"/>
    <property type="match status" value="1"/>
</dbReference>
<evidence type="ECO:0000256" key="8">
    <source>
        <dbReference type="ARBA" id="ARBA00023170"/>
    </source>
</evidence>
<evidence type="ECO:0000256" key="11">
    <source>
        <dbReference type="SAM" id="MobiDB-lite"/>
    </source>
</evidence>
<evidence type="ECO:0000256" key="12">
    <source>
        <dbReference type="SAM" id="Phobius"/>
    </source>
</evidence>
<evidence type="ECO:0000256" key="10">
    <source>
        <dbReference type="ARBA" id="ARBA00023224"/>
    </source>
</evidence>
<evidence type="ECO:0000313" key="16">
    <source>
        <dbReference type="WBParaSite" id="TREG1_36230.2"/>
    </source>
</evidence>
<dbReference type="PROSITE" id="PS50259">
    <property type="entry name" value="G_PROTEIN_RECEP_F3_4"/>
    <property type="match status" value="1"/>
</dbReference>